<organism evidence="3">
    <name type="scientific">marine metagenome</name>
    <dbReference type="NCBI Taxonomy" id="408172"/>
    <lineage>
        <taxon>unclassified sequences</taxon>
        <taxon>metagenomes</taxon>
        <taxon>ecological metagenomes</taxon>
    </lineage>
</organism>
<dbReference type="InterPro" id="IPR050463">
    <property type="entry name" value="Gfo/Idh/MocA_oxidrdct_glycsds"/>
</dbReference>
<dbReference type="GO" id="GO:0000166">
    <property type="term" value="F:nucleotide binding"/>
    <property type="evidence" value="ECO:0007669"/>
    <property type="project" value="InterPro"/>
</dbReference>
<accession>A0A382DR23</accession>
<dbReference type="Pfam" id="PF01408">
    <property type="entry name" value="GFO_IDH_MocA"/>
    <property type="match status" value="1"/>
</dbReference>
<dbReference type="AlphaFoldDB" id="A0A382DR23"/>
<dbReference type="PANTHER" id="PTHR43818:SF10">
    <property type="entry name" value="NADH-DEPENDENT DEHYDROGENASE-RELATED"/>
    <property type="match status" value="1"/>
</dbReference>
<reference evidence="3" key="1">
    <citation type="submission" date="2018-05" db="EMBL/GenBank/DDBJ databases">
        <authorList>
            <person name="Lanie J.A."/>
            <person name="Ng W.-L."/>
            <person name="Kazmierczak K.M."/>
            <person name="Andrzejewski T.M."/>
            <person name="Davidsen T.M."/>
            <person name="Wayne K.J."/>
            <person name="Tettelin H."/>
            <person name="Glass J.I."/>
            <person name="Rusch D."/>
            <person name="Podicherti R."/>
            <person name="Tsui H.-C.T."/>
            <person name="Winkler M.E."/>
        </authorList>
    </citation>
    <scope>NUCLEOTIDE SEQUENCE</scope>
</reference>
<dbReference type="InterPro" id="IPR043906">
    <property type="entry name" value="Gfo/Idh/MocA_OxRdtase_bact_C"/>
</dbReference>
<dbReference type="InterPro" id="IPR000683">
    <property type="entry name" value="Gfo/Idh/MocA-like_OxRdtase_N"/>
</dbReference>
<sequence length="361" mass="40302">RVMLEKQKDIDAVVIATPDHTHAVITMDAIQAGQHIYCQKPLTHTVHEARMITQAARKSKVQTQMGNQGHSSGAIRMVREWVQSGSIGDVKEVHAWTDRPDKGPWYANFAARDLPKDHPSAPDHLNWDLWLGPAKERKFHPAYHPFKWRSWLDFGTGALGDMGCHILDPACWALDLMNPSSITAEVKHHKPELADIAHPIASTVTYEFPQRGKLCPMKLVWHDGVYTVPRPKMLEEGRKLPASGAIIYGEKETIMHGSHGAGGARIIPEERMKSFVRPAETIPRVKGGHVGDWLRACKDGNPASSNFADYGGQLTEMVLLGVAAQRTPGVKLNWNADKFEFDNKNANEFLHTPYRKGWSLG</sequence>
<dbReference type="SUPFAM" id="SSF55347">
    <property type="entry name" value="Glyceraldehyde-3-phosphate dehydrogenase-like, C-terminal domain"/>
    <property type="match status" value="1"/>
</dbReference>
<proteinExistence type="predicted"/>
<evidence type="ECO:0000313" key="3">
    <source>
        <dbReference type="EMBL" id="SVB40047.1"/>
    </source>
</evidence>
<evidence type="ECO:0008006" key="4">
    <source>
        <dbReference type="Google" id="ProtNLM"/>
    </source>
</evidence>
<dbReference type="Gene3D" id="3.30.360.10">
    <property type="entry name" value="Dihydrodipicolinate Reductase, domain 2"/>
    <property type="match status" value="1"/>
</dbReference>
<evidence type="ECO:0000259" key="2">
    <source>
        <dbReference type="Pfam" id="PF19051"/>
    </source>
</evidence>
<protein>
    <recommendedName>
        <fullName evidence="4">Gfo/Idh/MocA-like oxidoreductase N-terminal domain-containing protein</fullName>
    </recommendedName>
</protein>
<dbReference type="EMBL" id="UINC01040329">
    <property type="protein sequence ID" value="SVB40047.1"/>
    <property type="molecule type" value="Genomic_DNA"/>
</dbReference>
<dbReference type="InterPro" id="IPR036291">
    <property type="entry name" value="NAD(P)-bd_dom_sf"/>
</dbReference>
<gene>
    <name evidence="3" type="ORF">METZ01_LOCUS192901</name>
</gene>
<name>A0A382DR23_9ZZZZ</name>
<feature type="domain" description="Gfo/Idh/MocA-like oxidoreductase N-terminal" evidence="1">
    <location>
        <begin position="6"/>
        <end position="66"/>
    </location>
</feature>
<feature type="non-terminal residue" evidence="3">
    <location>
        <position position="1"/>
    </location>
</feature>
<evidence type="ECO:0000259" key="1">
    <source>
        <dbReference type="Pfam" id="PF01408"/>
    </source>
</evidence>
<dbReference type="Gene3D" id="3.40.50.720">
    <property type="entry name" value="NAD(P)-binding Rossmann-like Domain"/>
    <property type="match status" value="1"/>
</dbReference>
<dbReference type="PANTHER" id="PTHR43818">
    <property type="entry name" value="BCDNA.GH03377"/>
    <property type="match status" value="1"/>
</dbReference>
<feature type="domain" description="Gfo/Idh/MocA-like oxidoreductase bacterial type C-terminal" evidence="2">
    <location>
        <begin position="119"/>
        <end position="190"/>
    </location>
</feature>
<dbReference type="SUPFAM" id="SSF51735">
    <property type="entry name" value="NAD(P)-binding Rossmann-fold domains"/>
    <property type="match status" value="1"/>
</dbReference>
<dbReference type="Pfam" id="PF19051">
    <property type="entry name" value="GFO_IDH_MocA_C2"/>
    <property type="match status" value="1"/>
</dbReference>